<comment type="caution">
    <text evidence="1">The sequence shown here is derived from an EMBL/GenBank/DDBJ whole genome shotgun (WGS) entry which is preliminary data.</text>
</comment>
<sequence length="470" mass="51408">MNASTLQQLDLLIDKILSPQSLTNAECRELENLLATPSARVHYLRAMQQEQALYSCVETQPELVTAKPSPLIRFAVPLSLAAAAAIAFTLYVQHKHTPDGPIIAAQQAPNNFTILSSRNVEWNGPSPKGSDTQTVNILSGHLKLRHPSGAEVIVQGPAHYQSTGPNSGNISKGKCSVLITPQATGYTLDYPEGRIVDLGTQFGVEVKPGELTKLGVFQGSVELQAANTTQTLNTGEALLHDFDTGIQSTSISSIDIHRTLPSKTYLWSHHTGDPTSKTFDITDQINQAGTHTIALRKLDDTSSIGIAAVHLLKDGAIVDSDTHSGRLGKAVYTRKNTYQVTVPDAINDPAEWSVQVDFTPRNHNKPTRGDLLVVSPTMPKASDYLGKWVNHFRDRRHVWEFRPDGSATISSETDTPGQVAQFDARYSVDGSIITFKVTSEASAFKMIIDKESNEIFMLNRQAEPLTRMFE</sequence>
<gene>
    <name evidence="1" type="ORF">ACFSW8_12525</name>
</gene>
<dbReference type="RefSeq" id="WP_377178395.1">
    <property type="nucleotide sequence ID" value="NZ_JBHUJB010000050.1"/>
</dbReference>
<dbReference type="EMBL" id="JBHUJB010000050">
    <property type="protein sequence ID" value="MFD2159726.1"/>
    <property type="molecule type" value="Genomic_DNA"/>
</dbReference>
<reference evidence="2" key="1">
    <citation type="journal article" date="2019" name="Int. J. Syst. Evol. Microbiol.">
        <title>The Global Catalogue of Microorganisms (GCM) 10K type strain sequencing project: providing services to taxonomists for standard genome sequencing and annotation.</title>
        <authorList>
            <consortium name="The Broad Institute Genomics Platform"/>
            <consortium name="The Broad Institute Genome Sequencing Center for Infectious Disease"/>
            <person name="Wu L."/>
            <person name="Ma J."/>
        </authorList>
    </citation>
    <scope>NUCLEOTIDE SEQUENCE [LARGE SCALE GENOMIC DNA]</scope>
    <source>
        <strain evidence="2">CCUG 57942</strain>
    </source>
</reference>
<evidence type="ECO:0000313" key="2">
    <source>
        <dbReference type="Proteomes" id="UP001597389"/>
    </source>
</evidence>
<name>A0ABW4ZCY5_9BACT</name>
<dbReference type="InterPro" id="IPR012373">
    <property type="entry name" value="Ferrdict_sens_TM"/>
</dbReference>
<dbReference type="PANTHER" id="PTHR30273:SF2">
    <property type="entry name" value="PROTEIN FECR"/>
    <property type="match status" value="1"/>
</dbReference>
<organism evidence="1 2">
    <name type="scientific">Rubritalea tangerina</name>
    <dbReference type="NCBI Taxonomy" id="430798"/>
    <lineage>
        <taxon>Bacteria</taxon>
        <taxon>Pseudomonadati</taxon>
        <taxon>Verrucomicrobiota</taxon>
        <taxon>Verrucomicrobiia</taxon>
        <taxon>Verrucomicrobiales</taxon>
        <taxon>Rubritaleaceae</taxon>
        <taxon>Rubritalea</taxon>
    </lineage>
</organism>
<evidence type="ECO:0008006" key="3">
    <source>
        <dbReference type="Google" id="ProtNLM"/>
    </source>
</evidence>
<dbReference type="Gene3D" id="2.60.120.1440">
    <property type="match status" value="1"/>
</dbReference>
<protein>
    <recommendedName>
        <fullName evidence="3">FecR protein domain-containing protein</fullName>
    </recommendedName>
</protein>
<dbReference type="PANTHER" id="PTHR30273">
    <property type="entry name" value="PERIPLASMIC SIGNAL SENSOR AND SIGMA FACTOR ACTIVATOR FECR-RELATED"/>
    <property type="match status" value="1"/>
</dbReference>
<dbReference type="Proteomes" id="UP001597389">
    <property type="component" value="Unassembled WGS sequence"/>
</dbReference>
<proteinExistence type="predicted"/>
<evidence type="ECO:0000313" key="1">
    <source>
        <dbReference type="EMBL" id="MFD2159726.1"/>
    </source>
</evidence>
<keyword evidence="2" id="KW-1185">Reference proteome</keyword>
<accession>A0ABW4ZCY5</accession>